<name>A0A021VT61_9CELL</name>
<accession>A0A021VT61</accession>
<sequence length="174" mass="18393">MTALVVYESMFGSTRAIAEAVGAGLAEVDVPARVVEVGELDAERADHGLPEDVTLLVVGGPTHAFSMSRDTTRADAAKEVPGGHVISERTGVREWIDRLRLPGRMPVATFDTKVAKPALPGSAARAAAKRLRAIGAREVLPPHSFKVHGKADGLVDGELDAARAWGRELGARSR</sequence>
<dbReference type="Gene3D" id="3.40.50.360">
    <property type="match status" value="1"/>
</dbReference>
<gene>
    <name evidence="2" type="ORF">N866_12275</name>
</gene>
<dbReference type="RefSeq" id="WP_034223603.1">
    <property type="nucleotide sequence ID" value="NZ_AXCW01000036.1"/>
</dbReference>
<dbReference type="InterPro" id="IPR008254">
    <property type="entry name" value="Flavodoxin/NO_synth"/>
</dbReference>
<dbReference type="PROSITE" id="PS50902">
    <property type="entry name" value="FLAVODOXIN_LIKE"/>
    <property type="match status" value="1"/>
</dbReference>
<dbReference type="PROSITE" id="PS00201">
    <property type="entry name" value="FLAVODOXIN"/>
    <property type="match status" value="1"/>
</dbReference>
<dbReference type="GO" id="GO:0010181">
    <property type="term" value="F:FMN binding"/>
    <property type="evidence" value="ECO:0007669"/>
    <property type="project" value="InterPro"/>
</dbReference>
<dbReference type="OrthoDB" id="3253043at2"/>
<dbReference type="InterPro" id="IPR029039">
    <property type="entry name" value="Flavoprotein-like_sf"/>
</dbReference>
<evidence type="ECO:0000259" key="1">
    <source>
        <dbReference type="PROSITE" id="PS50902"/>
    </source>
</evidence>
<feature type="domain" description="Flavodoxin-like" evidence="1">
    <location>
        <begin position="3"/>
        <end position="170"/>
    </location>
</feature>
<organism evidence="2 3">
    <name type="scientific">Actinotalea ferrariae CF5-4</name>
    <dbReference type="NCBI Taxonomy" id="948458"/>
    <lineage>
        <taxon>Bacteria</taxon>
        <taxon>Bacillati</taxon>
        <taxon>Actinomycetota</taxon>
        <taxon>Actinomycetes</taxon>
        <taxon>Micrococcales</taxon>
        <taxon>Cellulomonadaceae</taxon>
        <taxon>Actinotalea</taxon>
    </lineage>
</organism>
<dbReference type="InterPro" id="IPR001226">
    <property type="entry name" value="Flavodoxin_CS"/>
</dbReference>
<dbReference type="Pfam" id="PF00258">
    <property type="entry name" value="Flavodoxin_1"/>
    <property type="match status" value="1"/>
</dbReference>
<dbReference type="AlphaFoldDB" id="A0A021VT61"/>
<dbReference type="GO" id="GO:0009055">
    <property type="term" value="F:electron transfer activity"/>
    <property type="evidence" value="ECO:0007669"/>
    <property type="project" value="InterPro"/>
</dbReference>
<keyword evidence="3" id="KW-1185">Reference proteome</keyword>
<comment type="caution">
    <text evidence="2">The sequence shown here is derived from an EMBL/GenBank/DDBJ whole genome shotgun (WGS) entry which is preliminary data.</text>
</comment>
<reference evidence="2 3" key="1">
    <citation type="submission" date="2014-01" db="EMBL/GenBank/DDBJ databases">
        <title>Actinotalea ferrariae CF5-4.</title>
        <authorList>
            <person name="Chen F."/>
            <person name="Li Y."/>
            <person name="Wang G."/>
        </authorList>
    </citation>
    <scope>NUCLEOTIDE SEQUENCE [LARGE SCALE GENOMIC DNA]</scope>
    <source>
        <strain evidence="2 3">CF5-4</strain>
    </source>
</reference>
<dbReference type="Proteomes" id="UP000019753">
    <property type="component" value="Unassembled WGS sequence"/>
</dbReference>
<protein>
    <submittedName>
        <fullName evidence="2">Flavodoxin</fullName>
    </submittedName>
</protein>
<dbReference type="EMBL" id="AXCW01000036">
    <property type="protein sequence ID" value="EYR64341.1"/>
    <property type="molecule type" value="Genomic_DNA"/>
</dbReference>
<dbReference type="SUPFAM" id="SSF52218">
    <property type="entry name" value="Flavoproteins"/>
    <property type="match status" value="1"/>
</dbReference>
<evidence type="ECO:0000313" key="3">
    <source>
        <dbReference type="Proteomes" id="UP000019753"/>
    </source>
</evidence>
<proteinExistence type="predicted"/>
<evidence type="ECO:0000313" key="2">
    <source>
        <dbReference type="EMBL" id="EYR64341.1"/>
    </source>
</evidence>